<protein>
    <submittedName>
        <fullName evidence="1">Uncharacterized protein</fullName>
    </submittedName>
</protein>
<name>A0A419V5M4_9BACL</name>
<sequence length="66" mass="7363">MGIEPTGDGTRLPEGFEDLGKHQLHNQPHLFYGALRYSTIPLRELQLFNMPAGLVLFDWGAAGIVR</sequence>
<accession>A0A419V5M4</accession>
<comment type="caution">
    <text evidence="1">The sequence shown here is derived from an EMBL/GenBank/DDBJ whole genome shotgun (WGS) entry which is preliminary data.</text>
</comment>
<dbReference type="Proteomes" id="UP000285120">
    <property type="component" value="Unassembled WGS sequence"/>
</dbReference>
<organism evidence="1 2">
    <name type="scientific">Sinobaca qinghaiensis</name>
    <dbReference type="NCBI Taxonomy" id="342944"/>
    <lineage>
        <taxon>Bacteria</taxon>
        <taxon>Bacillati</taxon>
        <taxon>Bacillota</taxon>
        <taxon>Bacilli</taxon>
        <taxon>Bacillales</taxon>
        <taxon>Sporolactobacillaceae</taxon>
        <taxon>Sinobaca</taxon>
    </lineage>
</organism>
<reference evidence="1 2" key="1">
    <citation type="submission" date="2018-09" db="EMBL/GenBank/DDBJ databases">
        <title>Genomic Encyclopedia of Archaeal and Bacterial Type Strains, Phase II (KMG-II): from individual species to whole genera.</title>
        <authorList>
            <person name="Goeker M."/>
        </authorList>
    </citation>
    <scope>NUCLEOTIDE SEQUENCE [LARGE SCALE GENOMIC DNA]</scope>
    <source>
        <strain evidence="1 2">DSM 17008</strain>
    </source>
</reference>
<evidence type="ECO:0000313" key="2">
    <source>
        <dbReference type="Proteomes" id="UP000285120"/>
    </source>
</evidence>
<evidence type="ECO:0000313" key="1">
    <source>
        <dbReference type="EMBL" id="RKD75248.1"/>
    </source>
</evidence>
<keyword evidence="2" id="KW-1185">Reference proteome</keyword>
<dbReference type="EMBL" id="RAPK01000007">
    <property type="protein sequence ID" value="RKD75248.1"/>
    <property type="molecule type" value="Genomic_DNA"/>
</dbReference>
<proteinExistence type="predicted"/>
<dbReference type="AlphaFoldDB" id="A0A419V5M4"/>
<gene>
    <name evidence="1" type="ORF">ATL39_0946</name>
</gene>